<reference evidence="1 2" key="1">
    <citation type="journal article" date="2019" name="Sci. Rep.">
        <title>Extended insight into the Mycobacterium chelonae-abscessus complex through whole genome sequencing of Mycobacterium salmoniphilum outbreak and Mycobacterium salmoniphilum-like strains.</title>
        <authorList>
            <person name="Behra P.R.K."/>
            <person name="Das S."/>
            <person name="Pettersson B.M.F."/>
            <person name="Shirreff L."/>
            <person name="DuCote T."/>
            <person name="Jacobsson K.G."/>
            <person name="Ennis D.G."/>
            <person name="Kirsebom L.A."/>
        </authorList>
    </citation>
    <scope>NUCLEOTIDE SEQUENCE [LARGE SCALE GENOMIC DNA]</scope>
    <source>
        <strain evidence="1 2">DE 4585</strain>
    </source>
</reference>
<comment type="caution">
    <text evidence="1">The sequence shown here is derived from an EMBL/GenBank/DDBJ whole genome shotgun (WGS) entry which is preliminary data.</text>
</comment>
<proteinExistence type="predicted"/>
<evidence type="ECO:0000313" key="2">
    <source>
        <dbReference type="Proteomes" id="UP000295117"/>
    </source>
</evidence>
<gene>
    <name evidence="1" type="ORF">DE4585_00344</name>
</gene>
<dbReference type="EMBL" id="PECH01000001">
    <property type="protein sequence ID" value="TDZ87352.1"/>
    <property type="molecule type" value="Genomic_DNA"/>
</dbReference>
<accession>A0A4R8S9W1</accession>
<protein>
    <submittedName>
        <fullName evidence="1">Uncharacterized protein</fullName>
    </submittedName>
</protein>
<organism evidence="1 2">
    <name type="scientific">Mycobacteroides salmoniphilum</name>
    <dbReference type="NCBI Taxonomy" id="404941"/>
    <lineage>
        <taxon>Bacteria</taxon>
        <taxon>Bacillati</taxon>
        <taxon>Actinomycetota</taxon>
        <taxon>Actinomycetes</taxon>
        <taxon>Mycobacteriales</taxon>
        <taxon>Mycobacteriaceae</taxon>
        <taxon>Mycobacteroides</taxon>
    </lineage>
</organism>
<dbReference type="Proteomes" id="UP000295117">
    <property type="component" value="Unassembled WGS sequence"/>
</dbReference>
<name>A0A4R8S9W1_9MYCO</name>
<evidence type="ECO:0000313" key="1">
    <source>
        <dbReference type="EMBL" id="TDZ87352.1"/>
    </source>
</evidence>
<dbReference type="AlphaFoldDB" id="A0A4R8S9W1"/>
<sequence>MKAHQLPLFDHCGVCFRLEAFDAPAHHACGVALDRWIRDDNLDFLLTELELQKGQAQ</sequence>